<evidence type="ECO:0000313" key="1">
    <source>
        <dbReference type="EMBL" id="GAA4626858.1"/>
    </source>
</evidence>
<comment type="caution">
    <text evidence="1">The sequence shown here is derived from an EMBL/GenBank/DDBJ whole genome shotgun (WGS) entry which is preliminary data.</text>
</comment>
<name>A0ABP8UC04_9ACTN</name>
<reference evidence="2" key="1">
    <citation type="journal article" date="2019" name="Int. J. Syst. Evol. Microbiol.">
        <title>The Global Catalogue of Microorganisms (GCM) 10K type strain sequencing project: providing services to taxonomists for standard genome sequencing and annotation.</title>
        <authorList>
            <consortium name="The Broad Institute Genomics Platform"/>
            <consortium name="The Broad Institute Genome Sequencing Center for Infectious Disease"/>
            <person name="Wu L."/>
            <person name="Ma J."/>
        </authorList>
    </citation>
    <scope>NUCLEOTIDE SEQUENCE [LARGE SCALE GENOMIC DNA]</scope>
    <source>
        <strain evidence="2">JCM 17939</strain>
    </source>
</reference>
<dbReference type="Proteomes" id="UP001501442">
    <property type="component" value="Unassembled WGS sequence"/>
</dbReference>
<gene>
    <name evidence="1" type="ORF">GCM10023196_036820</name>
</gene>
<dbReference type="RefSeq" id="WP_345432071.1">
    <property type="nucleotide sequence ID" value="NZ_BAABHK010000004.1"/>
</dbReference>
<keyword evidence="2" id="KW-1185">Reference proteome</keyword>
<sequence length="143" mass="16224">MPENVVPAHDQTVTHRYRIHYPAHEPRETDPHYRDFEAYRHRTRASAECQFGVDRVGDFSECGGNLELHHAHIEFALINAVDLALLEARYPGVSVVGEVGEWVNGSADNLMWLCEKHHRGLGGIHHAAAADWEAEHFIRNLIS</sequence>
<accession>A0ABP8UC04</accession>
<evidence type="ECO:0008006" key="3">
    <source>
        <dbReference type="Google" id="ProtNLM"/>
    </source>
</evidence>
<protein>
    <recommendedName>
        <fullName evidence="3">HNH endonuclease</fullName>
    </recommendedName>
</protein>
<proteinExistence type="predicted"/>
<evidence type="ECO:0000313" key="2">
    <source>
        <dbReference type="Proteomes" id="UP001501442"/>
    </source>
</evidence>
<organism evidence="1 2">
    <name type="scientific">Actinoallomurus vinaceus</name>
    <dbReference type="NCBI Taxonomy" id="1080074"/>
    <lineage>
        <taxon>Bacteria</taxon>
        <taxon>Bacillati</taxon>
        <taxon>Actinomycetota</taxon>
        <taxon>Actinomycetes</taxon>
        <taxon>Streptosporangiales</taxon>
        <taxon>Thermomonosporaceae</taxon>
        <taxon>Actinoallomurus</taxon>
    </lineage>
</organism>
<dbReference type="EMBL" id="BAABHK010000004">
    <property type="protein sequence ID" value="GAA4626858.1"/>
    <property type="molecule type" value="Genomic_DNA"/>
</dbReference>